<dbReference type="EMBL" id="JASJQH010001947">
    <property type="protein sequence ID" value="KAK9760636.1"/>
    <property type="molecule type" value="Genomic_DNA"/>
</dbReference>
<dbReference type="InterPro" id="IPR000873">
    <property type="entry name" value="AMP-dep_synth/lig_dom"/>
</dbReference>
<feature type="non-terminal residue" evidence="4">
    <location>
        <position position="271"/>
    </location>
</feature>
<keyword evidence="2" id="KW-0436">Ligase</keyword>
<evidence type="ECO:0000259" key="3">
    <source>
        <dbReference type="Pfam" id="PF00501"/>
    </source>
</evidence>
<proteinExistence type="inferred from homology"/>
<name>A0ABR2WGS7_9FUNG</name>
<sequence>MLFKSLHTPAEIPNEDIYTYIFDKPRVPRDQVVIIDAETHKSITFGEIRDKSLKFAGNLTKEFDFRIGDRLALFSPNHILYSTVLFGTVVTGGIVTTANPNYTATEFARQLEQTEPKVMVTSNVLLPIAKEALRLANIGDRCKLVVLEESAEAGVYPISQLFKNTSFQRPKVNPESTAYICYSSGTSGHPKGVETTHRNIIASVCQQVQFTEPEEHTLSGVLPFYHMYGLCCCLHAPLTQKGWKIVILSRFDMEKFLMAIEKYKISRLIIV</sequence>
<gene>
    <name evidence="4" type="ORF">K7432_015148</name>
</gene>
<comment type="similarity">
    <text evidence="1">Belongs to the ATP-dependent AMP-binding enzyme family.</text>
</comment>
<dbReference type="PANTHER" id="PTHR24096:SF149">
    <property type="entry name" value="AMP-BINDING DOMAIN-CONTAINING PROTEIN-RELATED"/>
    <property type="match status" value="1"/>
</dbReference>
<dbReference type="InterPro" id="IPR020845">
    <property type="entry name" value="AMP-binding_CS"/>
</dbReference>
<dbReference type="PROSITE" id="PS00455">
    <property type="entry name" value="AMP_BINDING"/>
    <property type="match status" value="1"/>
</dbReference>
<evidence type="ECO:0000313" key="5">
    <source>
        <dbReference type="Proteomes" id="UP001479436"/>
    </source>
</evidence>
<accession>A0ABR2WGS7</accession>
<organism evidence="4 5">
    <name type="scientific">Basidiobolus ranarum</name>
    <dbReference type="NCBI Taxonomy" id="34480"/>
    <lineage>
        <taxon>Eukaryota</taxon>
        <taxon>Fungi</taxon>
        <taxon>Fungi incertae sedis</taxon>
        <taxon>Zoopagomycota</taxon>
        <taxon>Entomophthoromycotina</taxon>
        <taxon>Basidiobolomycetes</taxon>
        <taxon>Basidiobolales</taxon>
        <taxon>Basidiobolaceae</taxon>
        <taxon>Basidiobolus</taxon>
    </lineage>
</organism>
<evidence type="ECO:0000256" key="1">
    <source>
        <dbReference type="ARBA" id="ARBA00006432"/>
    </source>
</evidence>
<comment type="caution">
    <text evidence="4">The sequence shown here is derived from an EMBL/GenBank/DDBJ whole genome shotgun (WGS) entry which is preliminary data.</text>
</comment>
<dbReference type="SUPFAM" id="SSF56801">
    <property type="entry name" value="Acetyl-CoA synthetase-like"/>
    <property type="match status" value="1"/>
</dbReference>
<dbReference type="Gene3D" id="3.40.50.980">
    <property type="match status" value="2"/>
</dbReference>
<dbReference type="Proteomes" id="UP001479436">
    <property type="component" value="Unassembled WGS sequence"/>
</dbReference>
<keyword evidence="5" id="KW-1185">Reference proteome</keyword>
<evidence type="ECO:0000256" key="2">
    <source>
        <dbReference type="ARBA" id="ARBA00022598"/>
    </source>
</evidence>
<dbReference type="Pfam" id="PF00501">
    <property type="entry name" value="AMP-binding"/>
    <property type="match status" value="1"/>
</dbReference>
<feature type="domain" description="AMP-dependent synthetase/ligase" evidence="3">
    <location>
        <begin position="28"/>
        <end position="266"/>
    </location>
</feature>
<evidence type="ECO:0000313" key="4">
    <source>
        <dbReference type="EMBL" id="KAK9760636.1"/>
    </source>
</evidence>
<protein>
    <recommendedName>
        <fullName evidence="3">AMP-dependent synthetase/ligase domain-containing protein</fullName>
    </recommendedName>
</protein>
<reference evidence="4 5" key="1">
    <citation type="submission" date="2023-04" db="EMBL/GenBank/DDBJ databases">
        <title>Genome of Basidiobolus ranarum AG-B5.</title>
        <authorList>
            <person name="Stajich J.E."/>
            <person name="Carter-House D."/>
            <person name="Gryganskyi A."/>
        </authorList>
    </citation>
    <scope>NUCLEOTIDE SEQUENCE [LARGE SCALE GENOMIC DNA]</scope>
    <source>
        <strain evidence="4 5">AG-B5</strain>
    </source>
</reference>
<dbReference type="PANTHER" id="PTHR24096">
    <property type="entry name" value="LONG-CHAIN-FATTY-ACID--COA LIGASE"/>
    <property type="match status" value="1"/>
</dbReference>